<dbReference type="InterPro" id="IPR029063">
    <property type="entry name" value="SAM-dependent_MTases_sf"/>
</dbReference>
<keyword evidence="3" id="KW-1185">Reference proteome</keyword>
<dbReference type="Proteomes" id="UP000013827">
    <property type="component" value="Unassembled WGS sequence"/>
</dbReference>
<dbReference type="GO" id="GO:0008757">
    <property type="term" value="F:S-adenosylmethionine-dependent methyltransferase activity"/>
    <property type="evidence" value="ECO:0007669"/>
    <property type="project" value="InterPro"/>
</dbReference>
<feature type="domain" description="Methyltransferase type 11" evidence="1">
    <location>
        <begin position="149"/>
        <end position="203"/>
    </location>
</feature>
<proteinExistence type="predicted"/>
<evidence type="ECO:0000313" key="3">
    <source>
        <dbReference type="Proteomes" id="UP000013827"/>
    </source>
</evidence>
<name>A0A0D3JSI7_EMIH1</name>
<evidence type="ECO:0000259" key="1">
    <source>
        <dbReference type="Pfam" id="PF08241"/>
    </source>
</evidence>
<dbReference type="OMA" id="NSGDPMF"/>
<dbReference type="CDD" id="cd02440">
    <property type="entry name" value="AdoMet_MTases"/>
    <property type="match status" value="1"/>
</dbReference>
<dbReference type="RefSeq" id="XP_005778901.1">
    <property type="nucleotide sequence ID" value="XM_005778844.1"/>
</dbReference>
<dbReference type="HOGENOM" id="CLU_072455_0_0_1"/>
<dbReference type="PaxDb" id="2903-EOD26472"/>
<reference evidence="2" key="2">
    <citation type="submission" date="2024-10" db="UniProtKB">
        <authorList>
            <consortium name="EnsemblProtists"/>
        </authorList>
    </citation>
    <scope>IDENTIFICATION</scope>
</reference>
<dbReference type="KEGG" id="ehx:EMIHUDRAFT_205525"/>
<dbReference type="SUPFAM" id="SSF53335">
    <property type="entry name" value="S-adenosyl-L-methionine-dependent methyltransferases"/>
    <property type="match status" value="1"/>
</dbReference>
<organism evidence="2 3">
    <name type="scientific">Emiliania huxleyi (strain CCMP1516)</name>
    <dbReference type="NCBI Taxonomy" id="280463"/>
    <lineage>
        <taxon>Eukaryota</taxon>
        <taxon>Haptista</taxon>
        <taxon>Haptophyta</taxon>
        <taxon>Prymnesiophyceae</taxon>
        <taxon>Isochrysidales</taxon>
        <taxon>Noelaerhabdaceae</taxon>
        <taxon>Emiliania</taxon>
    </lineage>
</organism>
<dbReference type="PANTHER" id="PTHR43036:SF2">
    <property type="entry name" value="OS04G0481300 PROTEIN"/>
    <property type="match status" value="1"/>
</dbReference>
<dbReference type="GeneID" id="17272018"/>
<dbReference type="EnsemblProtists" id="EOD26472">
    <property type="protein sequence ID" value="EOD26472"/>
    <property type="gene ID" value="EMIHUDRAFT_205525"/>
</dbReference>
<dbReference type="InterPro" id="IPR013216">
    <property type="entry name" value="Methyltransf_11"/>
</dbReference>
<dbReference type="PANTHER" id="PTHR43036">
    <property type="entry name" value="OSJNBB0011N17.9 PROTEIN"/>
    <property type="match status" value="1"/>
</dbReference>
<dbReference type="eggNOG" id="ENOG502QS7X">
    <property type="taxonomic scope" value="Eukaryota"/>
</dbReference>
<protein>
    <recommendedName>
        <fullName evidence="1">Methyltransferase type 11 domain-containing protein</fullName>
    </recommendedName>
</protein>
<dbReference type="Pfam" id="PF08241">
    <property type="entry name" value="Methyltransf_11"/>
    <property type="match status" value="1"/>
</dbReference>
<sequence>MPGPYSSLMVLRRRASRSVGVALASSSSSVEPGPWETGLSAAEVLSSPAWPAAFPLTATHLARLDETPDTRFYARPRINVQHVDESAIAALQELYAQELPRGGAVLDLMSSWTSHLAEGRGRDRADGHFARVSGLGAHAEELRANPALHDYHAHDINADPRLPMYADESFDAVVCSVSVDYLADPLPVFREIHRVLKPGGPALFTWSNRMFPTKAIAAWREASEPARLWICGAYFHYSVPGGFTPPEGVDLSPHAGRSDPVYALRNMLLYMYTH</sequence>
<evidence type="ECO:0000313" key="2">
    <source>
        <dbReference type="EnsemblProtists" id="EOD26472"/>
    </source>
</evidence>
<dbReference type="Gene3D" id="3.40.50.150">
    <property type="entry name" value="Vaccinia Virus protein VP39"/>
    <property type="match status" value="1"/>
</dbReference>
<accession>A0A0D3JSI7</accession>
<reference evidence="3" key="1">
    <citation type="journal article" date="2013" name="Nature">
        <title>Pan genome of the phytoplankton Emiliania underpins its global distribution.</title>
        <authorList>
            <person name="Read B.A."/>
            <person name="Kegel J."/>
            <person name="Klute M.J."/>
            <person name="Kuo A."/>
            <person name="Lefebvre S.C."/>
            <person name="Maumus F."/>
            <person name="Mayer C."/>
            <person name="Miller J."/>
            <person name="Monier A."/>
            <person name="Salamov A."/>
            <person name="Young J."/>
            <person name="Aguilar M."/>
            <person name="Claverie J.M."/>
            <person name="Frickenhaus S."/>
            <person name="Gonzalez K."/>
            <person name="Herman E.K."/>
            <person name="Lin Y.C."/>
            <person name="Napier J."/>
            <person name="Ogata H."/>
            <person name="Sarno A.F."/>
            <person name="Shmutz J."/>
            <person name="Schroeder D."/>
            <person name="de Vargas C."/>
            <person name="Verret F."/>
            <person name="von Dassow P."/>
            <person name="Valentin K."/>
            <person name="Van de Peer Y."/>
            <person name="Wheeler G."/>
            <person name="Dacks J.B."/>
            <person name="Delwiche C.F."/>
            <person name="Dyhrman S.T."/>
            <person name="Glockner G."/>
            <person name="John U."/>
            <person name="Richards T."/>
            <person name="Worden A.Z."/>
            <person name="Zhang X."/>
            <person name="Grigoriev I.V."/>
            <person name="Allen A.E."/>
            <person name="Bidle K."/>
            <person name="Borodovsky M."/>
            <person name="Bowler C."/>
            <person name="Brownlee C."/>
            <person name="Cock J.M."/>
            <person name="Elias M."/>
            <person name="Gladyshev V.N."/>
            <person name="Groth M."/>
            <person name="Guda C."/>
            <person name="Hadaegh A."/>
            <person name="Iglesias-Rodriguez M.D."/>
            <person name="Jenkins J."/>
            <person name="Jones B.M."/>
            <person name="Lawson T."/>
            <person name="Leese F."/>
            <person name="Lindquist E."/>
            <person name="Lobanov A."/>
            <person name="Lomsadze A."/>
            <person name="Malik S.B."/>
            <person name="Marsh M.E."/>
            <person name="Mackinder L."/>
            <person name="Mock T."/>
            <person name="Mueller-Roeber B."/>
            <person name="Pagarete A."/>
            <person name="Parker M."/>
            <person name="Probert I."/>
            <person name="Quesneville H."/>
            <person name="Raines C."/>
            <person name="Rensing S.A."/>
            <person name="Riano-Pachon D.M."/>
            <person name="Richier S."/>
            <person name="Rokitta S."/>
            <person name="Shiraiwa Y."/>
            <person name="Soanes D.M."/>
            <person name="van der Giezen M."/>
            <person name="Wahlund T.M."/>
            <person name="Williams B."/>
            <person name="Wilson W."/>
            <person name="Wolfe G."/>
            <person name="Wurch L.L."/>
        </authorList>
    </citation>
    <scope>NUCLEOTIDE SEQUENCE</scope>
</reference>
<dbReference type="AlphaFoldDB" id="A0A0D3JSI7"/>